<keyword evidence="1" id="KW-1133">Transmembrane helix</keyword>
<proteinExistence type="predicted"/>
<gene>
    <name evidence="2" type="ORF">CRV06_07100</name>
</gene>
<protein>
    <recommendedName>
        <fullName evidence="4">Glycosyltransferase RgtA/B/C/D-like domain-containing protein</fullName>
    </recommendedName>
</protein>
<feature type="transmembrane region" description="Helical" evidence="1">
    <location>
        <begin position="37"/>
        <end position="57"/>
    </location>
</feature>
<sequence>MSLSDNIYKIIFYTTLFVVLSILFFTVDTLSISYKEALNVFINNSLLSIITNTSIAIFGQNDYALRAPFILFYFFSILLMYRFTDNLFKKESDRLLSILIFMLLPGLLSASLLVNSAIIVTFFTLLYLNYLKSTKRHCYILLILFLFIDNSFAIFFLALFFYALKDFDKKLLISSFILFCVSMALYGFDTGGKPRGFLVDTFAIYASIFSPLLFIYFFYTIYREGVKGNRHIVWYISATSLAFSLLFSFRQRIYIEDYAPFVVIFLPYMVKNFLQSYRVRLPQFRRKHRYVASITLFILLLNATLTIFNKPLYLFLENPKKHFAYNYNIAKELAAKLKKNNINEIESDQQELLLRLKFYGIKEGNRYFVSTNKKYYYDKKISIKYLDKTVATAYIIKN</sequence>
<keyword evidence="3" id="KW-1185">Reference proteome</keyword>
<dbReference type="Proteomes" id="UP000290191">
    <property type="component" value="Unassembled WGS sequence"/>
</dbReference>
<evidence type="ECO:0000256" key="1">
    <source>
        <dbReference type="SAM" id="Phobius"/>
    </source>
</evidence>
<feature type="transmembrane region" description="Helical" evidence="1">
    <location>
        <begin position="95"/>
        <end position="128"/>
    </location>
</feature>
<name>A0A4Q0Y456_9BACT</name>
<evidence type="ECO:0000313" key="2">
    <source>
        <dbReference type="EMBL" id="RXJ63021.1"/>
    </source>
</evidence>
<dbReference type="EMBL" id="PDKO01000005">
    <property type="protein sequence ID" value="RXJ63021.1"/>
    <property type="molecule type" value="Genomic_DNA"/>
</dbReference>
<dbReference type="OrthoDB" id="5362731at2"/>
<keyword evidence="1" id="KW-0812">Transmembrane</keyword>
<feature type="transmembrane region" description="Helical" evidence="1">
    <location>
        <begin position="171"/>
        <end position="189"/>
    </location>
</feature>
<comment type="caution">
    <text evidence="2">The sequence shown here is derived from an EMBL/GenBank/DDBJ whole genome shotgun (WGS) entry which is preliminary data.</text>
</comment>
<keyword evidence="1" id="KW-0472">Membrane</keyword>
<dbReference type="RefSeq" id="WP_129081937.1">
    <property type="nucleotide sequence ID" value="NZ_CP041070.1"/>
</dbReference>
<feature type="transmembrane region" description="Helical" evidence="1">
    <location>
        <begin position="201"/>
        <end position="219"/>
    </location>
</feature>
<feature type="transmembrane region" description="Helical" evidence="1">
    <location>
        <begin position="140"/>
        <end position="164"/>
    </location>
</feature>
<organism evidence="2 3">
    <name type="scientific">Halarcobacter anaerophilus</name>
    <dbReference type="NCBI Taxonomy" id="877500"/>
    <lineage>
        <taxon>Bacteria</taxon>
        <taxon>Pseudomonadati</taxon>
        <taxon>Campylobacterota</taxon>
        <taxon>Epsilonproteobacteria</taxon>
        <taxon>Campylobacterales</taxon>
        <taxon>Arcobacteraceae</taxon>
        <taxon>Halarcobacter</taxon>
    </lineage>
</organism>
<feature type="transmembrane region" description="Helical" evidence="1">
    <location>
        <begin position="231"/>
        <end position="247"/>
    </location>
</feature>
<feature type="transmembrane region" description="Helical" evidence="1">
    <location>
        <begin position="290"/>
        <end position="308"/>
    </location>
</feature>
<evidence type="ECO:0008006" key="4">
    <source>
        <dbReference type="Google" id="ProtNLM"/>
    </source>
</evidence>
<dbReference type="STRING" id="877500.GCA_000935065_01763"/>
<feature type="transmembrane region" description="Helical" evidence="1">
    <location>
        <begin position="63"/>
        <end position="83"/>
    </location>
</feature>
<reference evidence="2 3" key="1">
    <citation type="submission" date="2017-10" db="EMBL/GenBank/DDBJ databases">
        <title>Genomics of the genus Arcobacter.</title>
        <authorList>
            <person name="Perez-Cataluna A."/>
            <person name="Figueras M.J."/>
        </authorList>
    </citation>
    <scope>NUCLEOTIDE SEQUENCE [LARGE SCALE GENOMIC DNA]</scope>
    <source>
        <strain evidence="2 3">DSM 24636</strain>
    </source>
</reference>
<accession>A0A4Q0Y456</accession>
<dbReference type="AlphaFoldDB" id="A0A4Q0Y456"/>
<feature type="transmembrane region" description="Helical" evidence="1">
    <location>
        <begin position="253"/>
        <end position="270"/>
    </location>
</feature>
<feature type="transmembrane region" description="Helical" evidence="1">
    <location>
        <begin position="6"/>
        <end position="25"/>
    </location>
</feature>
<evidence type="ECO:0000313" key="3">
    <source>
        <dbReference type="Proteomes" id="UP000290191"/>
    </source>
</evidence>